<feature type="compositionally biased region" description="Gly residues" evidence="1">
    <location>
        <begin position="1"/>
        <end position="10"/>
    </location>
</feature>
<gene>
    <name evidence="2" type="ORF">CYMTET_31874</name>
</gene>
<feature type="non-terminal residue" evidence="2">
    <location>
        <position position="1"/>
    </location>
</feature>
<proteinExistence type="predicted"/>
<reference evidence="2 3" key="1">
    <citation type="journal article" date="2015" name="Genome Biol. Evol.">
        <title>Comparative Genomics of a Bacterivorous Green Alga Reveals Evolutionary Causalities and Consequences of Phago-Mixotrophic Mode of Nutrition.</title>
        <authorList>
            <person name="Burns J.A."/>
            <person name="Paasch A."/>
            <person name="Narechania A."/>
            <person name="Kim E."/>
        </authorList>
    </citation>
    <scope>NUCLEOTIDE SEQUENCE [LARGE SCALE GENOMIC DNA]</scope>
    <source>
        <strain evidence="2 3">PLY_AMNH</strain>
    </source>
</reference>
<evidence type="ECO:0000313" key="2">
    <source>
        <dbReference type="EMBL" id="KAK3259116.1"/>
    </source>
</evidence>
<keyword evidence="3" id="KW-1185">Reference proteome</keyword>
<dbReference type="PANTHER" id="PTHR46656:SF3">
    <property type="entry name" value="PUTATIVE-RELATED"/>
    <property type="match status" value="1"/>
</dbReference>
<comment type="caution">
    <text evidence="2">The sequence shown here is derived from an EMBL/GenBank/DDBJ whole genome shotgun (WGS) entry which is preliminary data.</text>
</comment>
<dbReference type="Gene3D" id="3.40.50.2000">
    <property type="entry name" value="Glycogen Phosphorylase B"/>
    <property type="match status" value="1"/>
</dbReference>
<feature type="compositionally biased region" description="Acidic residues" evidence="1">
    <location>
        <begin position="53"/>
        <end position="66"/>
    </location>
</feature>
<feature type="compositionally biased region" description="Basic and acidic residues" evidence="1">
    <location>
        <begin position="40"/>
        <end position="52"/>
    </location>
</feature>
<feature type="compositionally biased region" description="Basic residues" evidence="1">
    <location>
        <begin position="201"/>
        <end position="211"/>
    </location>
</feature>
<name>A0AAE0FGX7_9CHLO</name>
<feature type="region of interest" description="Disordered" evidence="1">
    <location>
        <begin position="1"/>
        <end position="76"/>
    </location>
</feature>
<feature type="compositionally biased region" description="Basic and acidic residues" evidence="1">
    <location>
        <begin position="67"/>
        <end position="76"/>
    </location>
</feature>
<feature type="region of interest" description="Disordered" evidence="1">
    <location>
        <begin position="115"/>
        <end position="167"/>
    </location>
</feature>
<dbReference type="EMBL" id="LGRX02018977">
    <property type="protein sequence ID" value="KAK3259116.1"/>
    <property type="molecule type" value="Genomic_DNA"/>
</dbReference>
<dbReference type="PANTHER" id="PTHR46656">
    <property type="entry name" value="PUTATIVE-RELATED"/>
    <property type="match status" value="1"/>
</dbReference>
<accession>A0AAE0FGX7</accession>
<dbReference type="Pfam" id="PF13692">
    <property type="entry name" value="Glyco_trans_1_4"/>
    <property type="match status" value="1"/>
</dbReference>
<feature type="region of interest" description="Disordered" evidence="1">
    <location>
        <begin position="179"/>
        <end position="212"/>
    </location>
</feature>
<dbReference type="AlphaFoldDB" id="A0AAE0FGX7"/>
<feature type="compositionally biased region" description="Acidic residues" evidence="1">
    <location>
        <begin position="181"/>
        <end position="192"/>
    </location>
</feature>
<dbReference type="SUPFAM" id="SSF53756">
    <property type="entry name" value="UDP-Glycosyltransferase/glycogen phosphorylase"/>
    <property type="match status" value="1"/>
</dbReference>
<evidence type="ECO:0000256" key="1">
    <source>
        <dbReference type="SAM" id="MobiDB-lite"/>
    </source>
</evidence>
<evidence type="ECO:0008006" key="4">
    <source>
        <dbReference type="Google" id="ProtNLM"/>
    </source>
</evidence>
<organism evidence="2 3">
    <name type="scientific">Cymbomonas tetramitiformis</name>
    <dbReference type="NCBI Taxonomy" id="36881"/>
    <lineage>
        <taxon>Eukaryota</taxon>
        <taxon>Viridiplantae</taxon>
        <taxon>Chlorophyta</taxon>
        <taxon>Pyramimonadophyceae</taxon>
        <taxon>Pyramimonadales</taxon>
        <taxon>Pyramimonadaceae</taxon>
        <taxon>Cymbomonas</taxon>
    </lineage>
</organism>
<protein>
    <recommendedName>
        <fullName evidence="4">Glycosyl transferase family 1 domain-containing protein</fullName>
    </recommendedName>
</protein>
<evidence type="ECO:0000313" key="3">
    <source>
        <dbReference type="Proteomes" id="UP001190700"/>
    </source>
</evidence>
<sequence>WKSSLSGGGLQKIAKSRPWEVDAEGGVQASRVWKTGAEQSGRDQVEVEHVEVEGAEEEVEEADSEEVEKAEIEEGARMAGSTLVQYSREKTLRVPGLTAAKASYDANYDVDIHEKKQWKAAPPRPSENPGKQAKLIRKPGTGAALGLSDLGPKATARMSPAGPPGWRKVVRTLRKPLAEAEVGEGEEDEGGQFEEKEPFVRPKRQYARSKSKVSGAPLERRLLAALVGQGERLDDRGSVSGLMARIRIDTSFVLTMDMPTLFAGADAFVLPSHGEGWGLPLMEAMAMELPTIGTAFGGAQDFMHSKNSFPIKIQRLKEGTSGGRWAQPHQVHLKELMELVHRDSSSAKRIGQAARAELKLRYGGQAGVEEPLSRLRAIASKLT</sequence>
<dbReference type="Proteomes" id="UP001190700">
    <property type="component" value="Unassembled WGS sequence"/>
</dbReference>